<dbReference type="InterPro" id="IPR006118">
    <property type="entry name" value="Recombinase_CS"/>
</dbReference>
<keyword evidence="3" id="KW-0238">DNA-binding</keyword>
<evidence type="ECO:0000313" key="8">
    <source>
        <dbReference type="EMBL" id="MCP3420322.1"/>
    </source>
</evidence>
<dbReference type="Gene3D" id="3.40.50.1390">
    <property type="entry name" value="Resolvase, N-terminal catalytic domain"/>
    <property type="match status" value="1"/>
</dbReference>
<proteinExistence type="inferred from homology"/>
<feature type="region of interest" description="Disordered" evidence="6">
    <location>
        <begin position="1"/>
        <end position="37"/>
    </location>
</feature>
<name>A0ABT1KRF5_9ACTN</name>
<dbReference type="PANTHER" id="PTHR30461:SF2">
    <property type="entry name" value="SERINE RECOMBINASE PINE-RELATED"/>
    <property type="match status" value="1"/>
</dbReference>
<sequence length="222" mass="23880">MAKTTDSDAALDAPPEAGSGRAETLRRKQGSSAPSSGALVGYARVSTELQVLDRQTDALTDAGCSKIFTDKVSSVVKRPELDAALAYLRPGDTLVIDALDRLGRKTIELLAFVDDLHARKVNLRILTLGVDTRTPVGQLVLTVMAAVAQLERDLLRERTAGGLAAARARGRVGGRPRRMTDQQVDHARELLDQGKPVREISRLLGIPEATVRRRLAARISGS</sequence>
<keyword evidence="4" id="KW-0233">DNA recombination</keyword>
<dbReference type="CDD" id="cd03768">
    <property type="entry name" value="SR_ResInv"/>
    <property type="match status" value="1"/>
</dbReference>
<dbReference type="SUPFAM" id="SSF46689">
    <property type="entry name" value="Homeodomain-like"/>
    <property type="match status" value="1"/>
</dbReference>
<accession>A0ABT1KRF5</accession>
<feature type="active site" description="O-(5'-phospho-DNA)-serine intermediate" evidence="5">
    <location>
        <position position="46"/>
    </location>
</feature>
<evidence type="ECO:0000256" key="5">
    <source>
        <dbReference type="PROSITE-ProRule" id="PRU10137"/>
    </source>
</evidence>
<evidence type="ECO:0000259" key="7">
    <source>
        <dbReference type="PROSITE" id="PS51736"/>
    </source>
</evidence>
<dbReference type="SMART" id="SM00857">
    <property type="entry name" value="Resolvase"/>
    <property type="match status" value="1"/>
</dbReference>
<evidence type="ECO:0000256" key="1">
    <source>
        <dbReference type="ARBA" id="ARBA00009913"/>
    </source>
</evidence>
<comment type="caution">
    <text evidence="8">The sequence shown here is derived from an EMBL/GenBank/DDBJ whole genome shotgun (WGS) entry which is preliminary data.</text>
</comment>
<dbReference type="InterPro" id="IPR009057">
    <property type="entry name" value="Homeodomain-like_sf"/>
</dbReference>
<dbReference type="PROSITE" id="PS51736">
    <property type="entry name" value="RECOMBINASES_3"/>
    <property type="match status" value="1"/>
</dbReference>
<dbReference type="Proteomes" id="UP001204524">
    <property type="component" value="Unassembled WGS sequence"/>
</dbReference>
<evidence type="ECO:0000256" key="2">
    <source>
        <dbReference type="ARBA" id="ARBA00022908"/>
    </source>
</evidence>
<reference evidence="8 9" key="1">
    <citation type="submission" date="2022-06" db="EMBL/GenBank/DDBJ databases">
        <authorList>
            <person name="So Y."/>
        </authorList>
    </citation>
    <scope>NUCLEOTIDE SEQUENCE [LARGE SCALE GENOMIC DNA]</scope>
    <source>
        <strain evidence="8 9">STR3</strain>
    </source>
</reference>
<evidence type="ECO:0000256" key="3">
    <source>
        <dbReference type="ARBA" id="ARBA00023125"/>
    </source>
</evidence>
<comment type="similarity">
    <text evidence="1">Belongs to the site-specific recombinase resolvase family.</text>
</comment>
<dbReference type="EMBL" id="JANARS010000001">
    <property type="protein sequence ID" value="MCP3420322.1"/>
    <property type="molecule type" value="Genomic_DNA"/>
</dbReference>
<dbReference type="Pfam" id="PF00239">
    <property type="entry name" value="Resolvase"/>
    <property type="match status" value="1"/>
</dbReference>
<organism evidence="8 9">
    <name type="scientific">Nocardioides pinisoli</name>
    <dbReference type="NCBI Taxonomy" id="2950279"/>
    <lineage>
        <taxon>Bacteria</taxon>
        <taxon>Bacillati</taxon>
        <taxon>Actinomycetota</taxon>
        <taxon>Actinomycetes</taxon>
        <taxon>Propionibacteriales</taxon>
        <taxon>Nocardioidaceae</taxon>
        <taxon>Nocardioides</taxon>
    </lineage>
</organism>
<keyword evidence="9" id="KW-1185">Reference proteome</keyword>
<evidence type="ECO:0000256" key="6">
    <source>
        <dbReference type="SAM" id="MobiDB-lite"/>
    </source>
</evidence>
<dbReference type="SUPFAM" id="SSF53041">
    <property type="entry name" value="Resolvase-like"/>
    <property type="match status" value="1"/>
</dbReference>
<dbReference type="RefSeq" id="WP_254179566.1">
    <property type="nucleotide sequence ID" value="NZ_JANARS010000001.1"/>
</dbReference>
<dbReference type="PANTHER" id="PTHR30461">
    <property type="entry name" value="DNA-INVERTASE FROM LAMBDOID PROPHAGE"/>
    <property type="match status" value="1"/>
</dbReference>
<protein>
    <submittedName>
        <fullName evidence="8">Recombinase family protein</fullName>
    </submittedName>
</protein>
<dbReference type="Gene3D" id="1.10.10.60">
    <property type="entry name" value="Homeodomain-like"/>
    <property type="match status" value="1"/>
</dbReference>
<evidence type="ECO:0000256" key="4">
    <source>
        <dbReference type="ARBA" id="ARBA00023172"/>
    </source>
</evidence>
<feature type="domain" description="Resolvase/invertase-type recombinase catalytic" evidence="7">
    <location>
        <begin position="38"/>
        <end position="170"/>
    </location>
</feature>
<keyword evidence="2" id="KW-0229">DNA integration</keyword>
<dbReference type="InterPro" id="IPR036162">
    <property type="entry name" value="Resolvase-like_N_sf"/>
</dbReference>
<dbReference type="PROSITE" id="PS00398">
    <property type="entry name" value="RECOMBINASES_2"/>
    <property type="match status" value="1"/>
</dbReference>
<gene>
    <name evidence="8" type="ORF">NCI01_00795</name>
</gene>
<dbReference type="InterPro" id="IPR006119">
    <property type="entry name" value="Resolv_N"/>
</dbReference>
<dbReference type="PROSITE" id="PS00397">
    <property type="entry name" value="RECOMBINASES_1"/>
    <property type="match status" value="1"/>
</dbReference>
<dbReference type="InterPro" id="IPR050639">
    <property type="entry name" value="SSR_resolvase"/>
</dbReference>
<evidence type="ECO:0000313" key="9">
    <source>
        <dbReference type="Proteomes" id="UP001204524"/>
    </source>
</evidence>